<evidence type="ECO:0000313" key="7">
    <source>
        <dbReference type="Proteomes" id="UP000324897"/>
    </source>
</evidence>
<dbReference type="PANTHER" id="PTHR43795">
    <property type="entry name" value="BIFUNCTIONAL ASPARTATE AMINOTRANSFERASE AND GLUTAMATE/ASPARTATE-PREPHENATE AMINOTRANSFERASE-RELATED"/>
    <property type="match status" value="1"/>
</dbReference>
<accession>A0A5J9U0X7</accession>
<evidence type="ECO:0000313" key="6">
    <source>
        <dbReference type="EMBL" id="TVU17342.1"/>
    </source>
</evidence>
<sequence length="527" mass="57820">GKPNNPQVQVHTPPQSSHIPIHIHKPCASSRAPRSISRRPAGVREIDRPPRRDDLHLDEHAGFSGACSGQRLVAPGDGRLRGKEKKKKRRRFLMAANKEGGGMAAAVRCAGRLGVVASVAANLVALAWFIRRRYFGGDGSGGDGEKEITAAATVEASKGKPPVTTESVVNLDHGDPTMYEAFWRGTGDRATLVIPGWQTMSYFSDVGGFCWFLEPQFEREVRRLHRLVGNAVADGYHVLVGTGSTQLFQAVLYALSPAADSGAPMSVVSPAPYYSSYPSVTNYLNSGLYRWAGDANTFSGETCIELVCSPNNPDGGIRKAVVKSGKAVHDLAYYWPQYTPITETANHDIMLFTVSKCTGHAGTRIGWALVKDREVAQKMIKFVELNTIGVSKDSQLRAAKILRAVSDGYEVSPAGEASRLFHFARRQMVARWIKLRAAVKATGIFSLPDELPGYCTFFKETVPSCAPFAWLRCEKENIDDLESFLREEKIITRGGTRFGADGRFVRISMLDTDEAFNVFIERLASFK</sequence>
<dbReference type="Proteomes" id="UP000324897">
    <property type="component" value="Chromosome 7"/>
</dbReference>
<evidence type="ECO:0000256" key="1">
    <source>
        <dbReference type="ARBA" id="ARBA00001933"/>
    </source>
</evidence>
<comment type="caution">
    <text evidence="6">The sequence shown here is derived from an EMBL/GenBank/DDBJ whole genome shotgun (WGS) entry which is preliminary data.</text>
</comment>
<dbReference type="Pfam" id="PF04864">
    <property type="entry name" value="Alliinase_C"/>
    <property type="match status" value="1"/>
</dbReference>
<dbReference type="InterPro" id="IPR050478">
    <property type="entry name" value="Ethylene_sulfur-biosynth"/>
</dbReference>
<feature type="compositionally biased region" description="Low complexity" evidence="4">
    <location>
        <begin position="26"/>
        <end position="40"/>
    </location>
</feature>
<dbReference type="GO" id="GO:0016846">
    <property type="term" value="F:carbon-sulfur lyase activity"/>
    <property type="evidence" value="ECO:0007669"/>
    <property type="project" value="InterPro"/>
</dbReference>
<evidence type="ECO:0000256" key="3">
    <source>
        <dbReference type="ARBA" id="ARBA00022898"/>
    </source>
</evidence>
<dbReference type="GO" id="GO:0006520">
    <property type="term" value="P:amino acid metabolic process"/>
    <property type="evidence" value="ECO:0007669"/>
    <property type="project" value="TreeGrafter"/>
</dbReference>
<name>A0A5J9U0X7_9POAL</name>
<organism evidence="6 7">
    <name type="scientific">Eragrostis curvula</name>
    <name type="common">weeping love grass</name>
    <dbReference type="NCBI Taxonomy" id="38414"/>
    <lineage>
        <taxon>Eukaryota</taxon>
        <taxon>Viridiplantae</taxon>
        <taxon>Streptophyta</taxon>
        <taxon>Embryophyta</taxon>
        <taxon>Tracheophyta</taxon>
        <taxon>Spermatophyta</taxon>
        <taxon>Magnoliopsida</taxon>
        <taxon>Liliopsida</taxon>
        <taxon>Poales</taxon>
        <taxon>Poaceae</taxon>
        <taxon>PACMAD clade</taxon>
        <taxon>Chloridoideae</taxon>
        <taxon>Eragrostideae</taxon>
        <taxon>Eragrostidinae</taxon>
        <taxon>Eragrostis</taxon>
    </lineage>
</organism>
<dbReference type="PANTHER" id="PTHR43795:SF22">
    <property type="entry name" value="TRYPTOPHAN AMINOTRANSFERASE-RELATED PROTEIN 2"/>
    <property type="match status" value="1"/>
</dbReference>
<dbReference type="SUPFAM" id="SSF53383">
    <property type="entry name" value="PLP-dependent transferases"/>
    <property type="match status" value="1"/>
</dbReference>
<dbReference type="AlphaFoldDB" id="A0A5J9U0X7"/>
<keyword evidence="7" id="KW-1185">Reference proteome</keyword>
<keyword evidence="3" id="KW-0663">Pyridoxal phosphate</keyword>
<dbReference type="Gene3D" id="2.10.25.30">
    <property type="entry name" value="EGF-like, alliinase"/>
    <property type="match status" value="1"/>
</dbReference>
<feature type="region of interest" description="Disordered" evidence="4">
    <location>
        <begin position="1"/>
        <end position="88"/>
    </location>
</feature>
<proteinExistence type="inferred from homology"/>
<reference evidence="6 7" key="1">
    <citation type="journal article" date="2019" name="Sci. Rep.">
        <title>A high-quality genome of Eragrostis curvula grass provides insights into Poaceae evolution and supports new strategies to enhance forage quality.</title>
        <authorList>
            <person name="Carballo J."/>
            <person name="Santos B.A.C.M."/>
            <person name="Zappacosta D."/>
            <person name="Garbus I."/>
            <person name="Selva J.P."/>
            <person name="Gallo C.A."/>
            <person name="Diaz A."/>
            <person name="Albertini E."/>
            <person name="Caccamo M."/>
            <person name="Echenique V."/>
        </authorList>
    </citation>
    <scope>NUCLEOTIDE SEQUENCE [LARGE SCALE GENOMIC DNA]</scope>
    <source>
        <strain evidence="7">cv. Victoria</strain>
        <tissue evidence="6">Leaf</tissue>
    </source>
</reference>
<comment type="similarity">
    <text evidence="2">Belongs to the alliinase family.</text>
</comment>
<evidence type="ECO:0000256" key="2">
    <source>
        <dbReference type="ARBA" id="ARBA00006312"/>
    </source>
</evidence>
<dbReference type="InterPro" id="IPR015422">
    <property type="entry name" value="PyrdxlP-dep_Trfase_small"/>
</dbReference>
<gene>
    <name evidence="6" type="ORF">EJB05_33367</name>
</gene>
<feature type="compositionally biased region" description="Polar residues" evidence="4">
    <location>
        <begin position="1"/>
        <end position="18"/>
    </location>
</feature>
<dbReference type="InterPro" id="IPR015424">
    <property type="entry name" value="PyrdxlP-dep_Trfase"/>
</dbReference>
<dbReference type="EMBL" id="RWGY01000029">
    <property type="protein sequence ID" value="TVU17342.1"/>
    <property type="molecule type" value="Genomic_DNA"/>
</dbReference>
<dbReference type="Gene3D" id="3.40.640.10">
    <property type="entry name" value="Type I PLP-dependent aspartate aminotransferase-like (Major domain)"/>
    <property type="match status" value="1"/>
</dbReference>
<evidence type="ECO:0000259" key="5">
    <source>
        <dbReference type="Pfam" id="PF04864"/>
    </source>
</evidence>
<dbReference type="InterPro" id="IPR006948">
    <property type="entry name" value="Alliinase_C"/>
</dbReference>
<feature type="domain" description="Alliinase C-terminal" evidence="5">
    <location>
        <begin position="169"/>
        <end position="526"/>
    </location>
</feature>
<dbReference type="CDD" id="cd00609">
    <property type="entry name" value="AAT_like"/>
    <property type="match status" value="1"/>
</dbReference>
<dbReference type="OrthoDB" id="2020362at2759"/>
<dbReference type="Gramene" id="TVU17342">
    <property type="protein sequence ID" value="TVU17342"/>
    <property type="gene ID" value="EJB05_33367"/>
</dbReference>
<dbReference type="GO" id="GO:0008483">
    <property type="term" value="F:transaminase activity"/>
    <property type="evidence" value="ECO:0007669"/>
    <property type="project" value="TreeGrafter"/>
</dbReference>
<comment type="cofactor">
    <cofactor evidence="1">
        <name>pyridoxal 5'-phosphate</name>
        <dbReference type="ChEBI" id="CHEBI:597326"/>
    </cofactor>
</comment>
<protein>
    <recommendedName>
        <fullName evidence="5">Alliinase C-terminal domain-containing protein</fullName>
    </recommendedName>
</protein>
<dbReference type="Gene3D" id="3.90.1150.10">
    <property type="entry name" value="Aspartate Aminotransferase, domain 1"/>
    <property type="match status" value="1"/>
</dbReference>
<evidence type="ECO:0000256" key="4">
    <source>
        <dbReference type="SAM" id="MobiDB-lite"/>
    </source>
</evidence>
<dbReference type="InterPro" id="IPR015421">
    <property type="entry name" value="PyrdxlP-dep_Trfase_major"/>
</dbReference>
<feature type="compositionally biased region" description="Basic and acidic residues" evidence="4">
    <location>
        <begin position="42"/>
        <end position="61"/>
    </location>
</feature>
<feature type="non-terminal residue" evidence="6">
    <location>
        <position position="1"/>
    </location>
</feature>
<dbReference type="InterPro" id="IPR037029">
    <property type="entry name" value="Alliinase_N_sf"/>
</dbReference>